<dbReference type="PROSITE" id="PS51257">
    <property type="entry name" value="PROKAR_LIPOPROTEIN"/>
    <property type="match status" value="1"/>
</dbReference>
<evidence type="ECO:0000259" key="1">
    <source>
        <dbReference type="Pfam" id="PF01593"/>
    </source>
</evidence>
<dbReference type="PANTHER" id="PTHR42923">
    <property type="entry name" value="PROTOPORPHYRINOGEN OXIDASE"/>
    <property type="match status" value="1"/>
</dbReference>
<dbReference type="PANTHER" id="PTHR42923:SF46">
    <property type="entry name" value="AMINE OXIDASE"/>
    <property type="match status" value="1"/>
</dbReference>
<organism evidence="2 3">
    <name type="scientific">Nonomuraea longicatena</name>
    <dbReference type="NCBI Taxonomy" id="83682"/>
    <lineage>
        <taxon>Bacteria</taxon>
        <taxon>Bacillati</taxon>
        <taxon>Actinomycetota</taxon>
        <taxon>Actinomycetes</taxon>
        <taxon>Streptosporangiales</taxon>
        <taxon>Streptosporangiaceae</taxon>
        <taxon>Nonomuraea</taxon>
    </lineage>
</organism>
<feature type="domain" description="Amine oxidase" evidence="1">
    <location>
        <begin position="14"/>
        <end position="444"/>
    </location>
</feature>
<protein>
    <recommendedName>
        <fullName evidence="1">Amine oxidase domain-containing protein</fullName>
    </recommendedName>
</protein>
<dbReference type="InterPro" id="IPR050464">
    <property type="entry name" value="Zeta_carotene_desat/Oxidored"/>
</dbReference>
<keyword evidence="3" id="KW-1185">Reference proteome</keyword>
<dbReference type="Proteomes" id="UP001501578">
    <property type="component" value="Unassembled WGS sequence"/>
</dbReference>
<accession>A0ABN1PLT9</accession>
<dbReference type="Gene3D" id="3.90.660.20">
    <property type="entry name" value="Protoporphyrinogen oxidase, mitochondrial, domain 2"/>
    <property type="match status" value="1"/>
</dbReference>
<dbReference type="RefSeq" id="WP_343950872.1">
    <property type="nucleotide sequence ID" value="NZ_BAAAHQ010000015.1"/>
</dbReference>
<dbReference type="Pfam" id="PF01593">
    <property type="entry name" value="Amino_oxidase"/>
    <property type="match status" value="1"/>
</dbReference>
<evidence type="ECO:0000313" key="2">
    <source>
        <dbReference type="EMBL" id="GAA0930100.1"/>
    </source>
</evidence>
<gene>
    <name evidence="2" type="ORF">GCM10009560_34370</name>
</gene>
<dbReference type="SUPFAM" id="SSF51905">
    <property type="entry name" value="FAD/NAD(P)-binding domain"/>
    <property type="match status" value="1"/>
</dbReference>
<dbReference type="Gene3D" id="1.10.3110.10">
    <property type="entry name" value="protoporphyrinogen ix oxidase, domain 3"/>
    <property type="match status" value="1"/>
</dbReference>
<reference evidence="2 3" key="1">
    <citation type="journal article" date="2019" name="Int. J. Syst. Evol. Microbiol.">
        <title>The Global Catalogue of Microorganisms (GCM) 10K type strain sequencing project: providing services to taxonomists for standard genome sequencing and annotation.</title>
        <authorList>
            <consortium name="The Broad Institute Genomics Platform"/>
            <consortium name="The Broad Institute Genome Sequencing Center for Infectious Disease"/>
            <person name="Wu L."/>
            <person name="Ma J."/>
        </authorList>
    </citation>
    <scope>NUCLEOTIDE SEQUENCE [LARGE SCALE GENOMIC DNA]</scope>
    <source>
        <strain evidence="2 3">JCM 11136</strain>
    </source>
</reference>
<sequence>MGSAARTAIIGGGMAGCAAARELVRSGREVTIFETGEGLGGRARSWHRPEIEPTVGINLMYVSFYPLMTRLVEEYGLKDQLVRISSDVYISDGGNAVPLSSDSPLNILKYPLASLRDRLGFAFAGLQQVRRRDRLDLFDPLKAAPFDDGSSIADFAHRYMSPRGFDFLLRPQVEGFWNFRCEDVSSVHGRALLAWLGGSTFQVFRDGMQVLAERLTEGAEHRLGHEVTDLQLTGEGVRVIARTPSGDPVGTVVDDVVVATPAPIAAKLTATLPGDVVGGETRTFLETQEYEPAISFAYLVEPGGLPAGAHIVAGGSADPPIRNMITYPRKVRDGDGRLTDRLLVFAYPGRALTRRLLGAAPQEQFAAVTPLLKTLWRDFPADCEPFHVVERPFGFPIPAPGRYRSSARVTRGLRPPVVFAGDYFNSPTTEAALLSGVRAANALLTA</sequence>
<dbReference type="InterPro" id="IPR036188">
    <property type="entry name" value="FAD/NAD-bd_sf"/>
</dbReference>
<proteinExistence type="predicted"/>
<name>A0ABN1PLT9_9ACTN</name>
<evidence type="ECO:0000313" key="3">
    <source>
        <dbReference type="Proteomes" id="UP001501578"/>
    </source>
</evidence>
<comment type="caution">
    <text evidence="2">The sequence shown here is derived from an EMBL/GenBank/DDBJ whole genome shotgun (WGS) entry which is preliminary data.</text>
</comment>
<dbReference type="EMBL" id="BAAAHQ010000015">
    <property type="protein sequence ID" value="GAA0930100.1"/>
    <property type="molecule type" value="Genomic_DNA"/>
</dbReference>
<dbReference type="InterPro" id="IPR002937">
    <property type="entry name" value="Amino_oxidase"/>
</dbReference>
<dbReference type="Gene3D" id="3.50.50.60">
    <property type="entry name" value="FAD/NAD(P)-binding domain"/>
    <property type="match status" value="1"/>
</dbReference>